<organism evidence="1 2">
    <name type="scientific">Arctium lappa</name>
    <name type="common">Greater burdock</name>
    <name type="synonym">Lappa major</name>
    <dbReference type="NCBI Taxonomy" id="4217"/>
    <lineage>
        <taxon>Eukaryota</taxon>
        <taxon>Viridiplantae</taxon>
        <taxon>Streptophyta</taxon>
        <taxon>Embryophyta</taxon>
        <taxon>Tracheophyta</taxon>
        <taxon>Spermatophyta</taxon>
        <taxon>Magnoliopsida</taxon>
        <taxon>eudicotyledons</taxon>
        <taxon>Gunneridae</taxon>
        <taxon>Pentapetalae</taxon>
        <taxon>asterids</taxon>
        <taxon>campanulids</taxon>
        <taxon>Asterales</taxon>
        <taxon>Asteraceae</taxon>
        <taxon>Carduoideae</taxon>
        <taxon>Cardueae</taxon>
        <taxon>Arctiinae</taxon>
        <taxon>Arctium</taxon>
    </lineage>
</organism>
<reference evidence="2" key="1">
    <citation type="journal article" date="2022" name="Mol. Ecol. Resour.">
        <title>The genomes of chicory, endive, great burdock and yacon provide insights into Asteraceae palaeo-polyploidization history and plant inulin production.</title>
        <authorList>
            <person name="Fan W."/>
            <person name="Wang S."/>
            <person name="Wang H."/>
            <person name="Wang A."/>
            <person name="Jiang F."/>
            <person name="Liu H."/>
            <person name="Zhao H."/>
            <person name="Xu D."/>
            <person name="Zhang Y."/>
        </authorList>
    </citation>
    <scope>NUCLEOTIDE SEQUENCE [LARGE SCALE GENOMIC DNA]</scope>
    <source>
        <strain evidence="2">cv. Niubang</strain>
    </source>
</reference>
<evidence type="ECO:0000313" key="1">
    <source>
        <dbReference type="EMBL" id="KAI3729776.1"/>
    </source>
</evidence>
<gene>
    <name evidence="1" type="ORF">L6452_18442</name>
</gene>
<dbReference type="Proteomes" id="UP001055879">
    <property type="component" value="Linkage Group LG05"/>
</dbReference>
<dbReference type="EMBL" id="CM042051">
    <property type="protein sequence ID" value="KAI3729776.1"/>
    <property type="molecule type" value="Genomic_DNA"/>
</dbReference>
<keyword evidence="2" id="KW-1185">Reference proteome</keyword>
<reference evidence="1 2" key="2">
    <citation type="journal article" date="2022" name="Mol. Ecol. Resour.">
        <title>The genomes of chicory, endive, great burdock and yacon provide insights into Asteraceae paleo-polyploidization history and plant inulin production.</title>
        <authorList>
            <person name="Fan W."/>
            <person name="Wang S."/>
            <person name="Wang H."/>
            <person name="Wang A."/>
            <person name="Jiang F."/>
            <person name="Liu H."/>
            <person name="Zhao H."/>
            <person name="Xu D."/>
            <person name="Zhang Y."/>
        </authorList>
    </citation>
    <scope>NUCLEOTIDE SEQUENCE [LARGE SCALE GENOMIC DNA]</scope>
    <source>
        <strain evidence="2">cv. Niubang</strain>
    </source>
</reference>
<sequence length="265" mass="29474">MAITKLNPRERWHSEMKWAQSSSENTPNKHSTPSKKIAKEKQPPTKRFTRSSSQFKTKRVTEDEGYAFDLSKDSREKNSKEFDHEAVVSNLSTIALDALAAVVGAQVKMPEATIVQTTIIPTESKSVAISTLRAYVDKEFAAMDELLGLREIQTTTVNTTITTLDTPLHQEQQSVNPIPPTHHQLVDELSEETQEPSPIVSQNTKPLGTPVNNPFMNMVIDSPVDEAPPQFSPRMVEHSQYMSHVSPVHTTTTPPTTGDAQDDDE</sequence>
<protein>
    <submittedName>
        <fullName evidence="1">Uncharacterized protein</fullName>
    </submittedName>
</protein>
<name>A0ACB9C684_ARCLA</name>
<evidence type="ECO:0000313" key="2">
    <source>
        <dbReference type="Proteomes" id="UP001055879"/>
    </source>
</evidence>
<comment type="caution">
    <text evidence="1">The sequence shown here is derived from an EMBL/GenBank/DDBJ whole genome shotgun (WGS) entry which is preliminary data.</text>
</comment>
<proteinExistence type="predicted"/>
<accession>A0ACB9C684</accession>